<dbReference type="Proteomes" id="UP001064782">
    <property type="component" value="Unassembled WGS sequence"/>
</dbReference>
<dbReference type="AlphaFoldDB" id="A0A9P3Q650"/>
<dbReference type="RefSeq" id="WP_238304791.1">
    <property type="nucleotide sequence ID" value="NZ_BRXE01000001.1"/>
</dbReference>
<evidence type="ECO:0000313" key="3">
    <source>
        <dbReference type="Proteomes" id="UP001064782"/>
    </source>
</evidence>
<dbReference type="Proteomes" id="UP001165663">
    <property type="component" value="Unassembled WGS sequence"/>
</dbReference>
<dbReference type="GeneID" id="83627425"/>
<dbReference type="EMBL" id="BRZI01000006">
    <property type="protein sequence ID" value="GLD29558.1"/>
    <property type="molecule type" value="Genomic_DNA"/>
</dbReference>
<sequence length="338" mass="38092">MTAAQPSELRRTSDRLRPEFLSDEDDLPHAIVDEPLWSENYLSHAVFPEVGCAHWLHQGRTAFDPRTWQDFYVFYLPDDRYLCAKGTARLPDDRGPQGPALTYRCDEPFTQWTKNFHGLARLVTGDQLRAGSLTDGLGIGVDMEVTWTARGPAFDMDMSGQSWGHTHYEQNCDLSGFISFGDERIDLAGTGLRDHSWGPRDFAPIDHHCWIHGQWSDGRSFMIFHLLTMQGQVLSHVTVDDGRGRINAQIVSDAPLIDVLEQGQDPYLLRFETERGIVDITAEPGQAATLSMAGTSEMVIGRDPEPTASHWLAEATTRFTWGGDEGWGLTERTVRRFR</sequence>
<dbReference type="SUPFAM" id="SSF159245">
    <property type="entry name" value="AttH-like"/>
    <property type="match status" value="1"/>
</dbReference>
<protein>
    <recommendedName>
        <fullName evidence="4">AttH domain-containing protein</fullName>
    </recommendedName>
</protein>
<gene>
    <name evidence="2" type="ORF">Mkiyose1413_14410</name>
    <name evidence="1" type="ORF">SRL2020028_03490</name>
</gene>
<proteinExistence type="predicted"/>
<evidence type="ECO:0008006" key="4">
    <source>
        <dbReference type="Google" id="ProtNLM"/>
    </source>
</evidence>
<name>A0A9P3Q650_9MYCO</name>
<dbReference type="EMBL" id="BRXE01000001">
    <property type="protein sequence ID" value="GLB81093.1"/>
    <property type="molecule type" value="Genomic_DNA"/>
</dbReference>
<reference evidence="2" key="1">
    <citation type="submission" date="2022-08" db="EMBL/GenBank/DDBJ databases">
        <title>Mycobacterium kiyosense sp. nov., scotochromogenic slow-glowing species isolated from respiratory specimens.</title>
        <authorList>
            <person name="Fukano H."/>
            <person name="Kazumi Y."/>
            <person name="Sakagami N."/>
            <person name="Ato M."/>
            <person name="Mitarai S."/>
            <person name="Hoshino Y."/>
        </authorList>
    </citation>
    <scope>NUCLEOTIDE SEQUENCE</scope>
    <source>
        <strain evidence="2">1413</strain>
        <strain evidence="1">SRL2020-028</strain>
    </source>
</reference>
<keyword evidence="3" id="KW-1185">Reference proteome</keyword>
<evidence type="ECO:0000313" key="1">
    <source>
        <dbReference type="EMBL" id="GLB81093.1"/>
    </source>
</evidence>
<evidence type="ECO:0000313" key="2">
    <source>
        <dbReference type="EMBL" id="GLD29558.1"/>
    </source>
</evidence>
<accession>A0A9P3Q650</accession>
<comment type="caution">
    <text evidence="2">The sequence shown here is derived from an EMBL/GenBank/DDBJ whole genome shotgun (WGS) entry which is preliminary data.</text>
</comment>
<organism evidence="2 3">
    <name type="scientific">Mycobacterium kiyosense</name>
    <dbReference type="NCBI Taxonomy" id="2871094"/>
    <lineage>
        <taxon>Bacteria</taxon>
        <taxon>Bacillati</taxon>
        <taxon>Actinomycetota</taxon>
        <taxon>Actinomycetes</taxon>
        <taxon>Mycobacteriales</taxon>
        <taxon>Mycobacteriaceae</taxon>
        <taxon>Mycobacterium</taxon>
    </lineage>
</organism>